<feature type="active site" description="Proton donor" evidence="11">
    <location>
        <position position="88"/>
    </location>
</feature>
<evidence type="ECO:0000256" key="12">
    <source>
        <dbReference type="PIRSR" id="PIRSR001359-2"/>
    </source>
</evidence>
<feature type="binding site" evidence="12">
    <location>
        <position position="192"/>
    </location>
    <ligand>
        <name>dihydroxyacetone phosphate</name>
        <dbReference type="ChEBI" id="CHEBI:57642"/>
    </ligand>
</feature>
<protein>
    <recommendedName>
        <fullName evidence="5">fructose-bisphosphate aldolase</fullName>
        <ecNumber evidence="5">4.1.2.13</ecNumber>
    </recommendedName>
    <alternativeName>
        <fullName evidence="10">Fructose-1,6-bisphosphate aldolase</fullName>
    </alternativeName>
</protein>
<comment type="function">
    <text evidence="2">Catalyzes the aldol condensation of dihydroxyacetone phosphate (DHAP or glycerone-phosphate) with glyceraldehyde 3-phosphate (G3P) to form fructose 1,6-bisphosphate (FBP) in gluconeogenesis and the reverse reaction in glycolysis.</text>
</comment>
<dbReference type="SUPFAM" id="SSF51569">
    <property type="entry name" value="Aldolase"/>
    <property type="match status" value="1"/>
</dbReference>
<dbReference type="GO" id="GO:0006096">
    <property type="term" value="P:glycolytic process"/>
    <property type="evidence" value="ECO:0007669"/>
    <property type="project" value="UniProtKB-KW"/>
</dbReference>
<feature type="binding site" evidence="13">
    <location>
        <position position="89"/>
    </location>
    <ligand>
        <name>Zn(2+)</name>
        <dbReference type="ChEBI" id="CHEBI:29105"/>
        <label>1</label>
        <note>catalytic</note>
    </ligand>
</feature>
<dbReference type="NCBIfam" id="TIGR00167">
    <property type="entry name" value="cbbA"/>
    <property type="match status" value="1"/>
</dbReference>
<dbReference type="InterPro" id="IPR050246">
    <property type="entry name" value="Class_II_FBP_aldolase"/>
</dbReference>
<evidence type="ECO:0000256" key="13">
    <source>
        <dbReference type="PIRSR" id="PIRSR001359-3"/>
    </source>
</evidence>
<comment type="caution">
    <text evidence="14">The sequence shown here is derived from an EMBL/GenBank/DDBJ whole genome shotgun (WGS) entry which is preliminary data.</text>
</comment>
<evidence type="ECO:0000256" key="3">
    <source>
        <dbReference type="ARBA" id="ARBA00004714"/>
    </source>
</evidence>
<gene>
    <name evidence="14" type="ORF">COW11_05305</name>
</gene>
<feature type="binding site" evidence="12">
    <location>
        <begin position="265"/>
        <end position="268"/>
    </location>
    <ligand>
        <name>dihydroxyacetone phosphate</name>
        <dbReference type="ChEBI" id="CHEBI:57642"/>
    </ligand>
</feature>
<dbReference type="GO" id="GO:0008270">
    <property type="term" value="F:zinc ion binding"/>
    <property type="evidence" value="ECO:0007669"/>
    <property type="project" value="InterPro"/>
</dbReference>
<evidence type="ECO:0000256" key="6">
    <source>
        <dbReference type="ARBA" id="ARBA00022723"/>
    </source>
</evidence>
<dbReference type="PROSITE" id="PS00806">
    <property type="entry name" value="ALDOLASE_CLASS_II_2"/>
    <property type="match status" value="1"/>
</dbReference>
<evidence type="ECO:0000256" key="10">
    <source>
        <dbReference type="ARBA" id="ARBA00031804"/>
    </source>
</evidence>
<evidence type="ECO:0000256" key="1">
    <source>
        <dbReference type="ARBA" id="ARBA00000441"/>
    </source>
</evidence>
<dbReference type="PANTHER" id="PTHR30304:SF0">
    <property type="entry name" value="D-TAGATOSE-1,6-BISPHOSPHATE ALDOLASE SUBUNIT GATY-RELATED"/>
    <property type="match status" value="1"/>
</dbReference>
<keyword evidence="9" id="KW-0456">Lyase</keyword>
<feature type="binding site" evidence="13">
    <location>
        <position position="222"/>
    </location>
    <ligand>
        <name>Zn(2+)</name>
        <dbReference type="ChEBI" id="CHEBI:29105"/>
        <label>1</label>
        <note>catalytic</note>
    </ligand>
</feature>
<evidence type="ECO:0000313" key="14">
    <source>
        <dbReference type="EMBL" id="PIW66044.1"/>
    </source>
</evidence>
<dbReference type="PIRSF" id="PIRSF001359">
    <property type="entry name" value="F_bP_aldolase_II"/>
    <property type="match status" value="1"/>
</dbReference>
<comment type="catalytic activity">
    <reaction evidence="1">
        <text>beta-D-fructose 1,6-bisphosphate = D-glyceraldehyde 3-phosphate + dihydroxyacetone phosphate</text>
        <dbReference type="Rhea" id="RHEA:14729"/>
        <dbReference type="ChEBI" id="CHEBI:32966"/>
        <dbReference type="ChEBI" id="CHEBI:57642"/>
        <dbReference type="ChEBI" id="CHEBI:59776"/>
        <dbReference type="EC" id="4.1.2.13"/>
    </reaction>
</comment>
<accession>A0A2J0LGR3</accession>
<keyword evidence="6 13" id="KW-0479">Metal-binding</keyword>
<feature type="binding site" evidence="13">
    <location>
        <position position="147"/>
    </location>
    <ligand>
        <name>Zn(2+)</name>
        <dbReference type="ChEBI" id="CHEBI:29105"/>
        <label>2</label>
    </ligand>
</feature>
<comment type="pathway">
    <text evidence="3">Carbohydrate degradation; glycolysis; D-glyceraldehyde 3-phosphate and glycerone phosphate from D-glucose: step 4/4.</text>
</comment>
<dbReference type="Gene3D" id="3.20.20.70">
    <property type="entry name" value="Aldolase class I"/>
    <property type="match status" value="1"/>
</dbReference>
<dbReference type="AlphaFoldDB" id="A0A2J0LGR3"/>
<feature type="binding site" evidence="13">
    <location>
        <position position="110"/>
    </location>
    <ligand>
        <name>Zn(2+)</name>
        <dbReference type="ChEBI" id="CHEBI:29105"/>
        <label>2</label>
    </ligand>
</feature>
<evidence type="ECO:0000256" key="4">
    <source>
        <dbReference type="ARBA" id="ARBA00005812"/>
    </source>
</evidence>
<name>A0A2J0LGR3_9BACT</name>
<reference evidence="14 15" key="1">
    <citation type="submission" date="2017-09" db="EMBL/GenBank/DDBJ databases">
        <title>Depth-based differentiation of microbial function through sediment-hosted aquifers and enrichment of novel symbionts in the deep terrestrial subsurface.</title>
        <authorList>
            <person name="Probst A.J."/>
            <person name="Ladd B."/>
            <person name="Jarett J.K."/>
            <person name="Geller-Mcgrath D.E."/>
            <person name="Sieber C.M."/>
            <person name="Emerson J.B."/>
            <person name="Anantharaman K."/>
            <person name="Thomas B.C."/>
            <person name="Malmstrom R."/>
            <person name="Stieglmeier M."/>
            <person name="Klingl A."/>
            <person name="Woyke T."/>
            <person name="Ryan C.M."/>
            <person name="Banfield J.F."/>
        </authorList>
    </citation>
    <scope>NUCLEOTIDE SEQUENCE [LARGE SCALE GENOMIC DNA]</scope>
    <source>
        <strain evidence="14">CG12_big_fil_rev_8_21_14_0_65_43_15</strain>
    </source>
</reference>
<evidence type="ECO:0000256" key="5">
    <source>
        <dbReference type="ARBA" id="ARBA00013068"/>
    </source>
</evidence>
<dbReference type="Proteomes" id="UP000231267">
    <property type="component" value="Unassembled WGS sequence"/>
</dbReference>
<keyword evidence="8" id="KW-0324">Glycolysis</keyword>
<evidence type="ECO:0000256" key="11">
    <source>
        <dbReference type="PIRSR" id="PIRSR001359-1"/>
    </source>
</evidence>
<evidence type="ECO:0000313" key="15">
    <source>
        <dbReference type="Proteomes" id="UP000231267"/>
    </source>
</evidence>
<keyword evidence="7 13" id="KW-0862">Zinc</keyword>
<sequence length="339" mass="36675">MALIPMRMILQASLDAYKTGKPYAIGAYNVNNMEQIQGIMMAANKTQSPVIIQASRGALKYADMDYLKHLMLAAAELNPGIPIAMHLDHGNSLDTVKKAIALGFTSVMIDGSLIEDGKTASDYEYNVKVTKAVVDYAHKFGVTVEGELGTLGGIEDGVGSGKIHLTDPNQAVKFVKETGVDALAIAIGTSHGAYKFKEEPKIAFDIIEKIRKTIPDVFLVSHGSSSVPHELIDLINKYGGNMQKTMGVPVESLQKAIKLGINKINVDTDGRLAVTAAIRKVFVDSPDKFDPRDYLKPAREALSNIIAQRMTAFGTAGHIKDVKTATLKDMIKLYENSPA</sequence>
<dbReference type="EC" id="4.1.2.13" evidence="5"/>
<dbReference type="InterPro" id="IPR013785">
    <property type="entry name" value="Aldolase_TIM"/>
</dbReference>
<evidence type="ECO:0000256" key="2">
    <source>
        <dbReference type="ARBA" id="ARBA00002181"/>
    </source>
</evidence>
<proteinExistence type="inferred from homology"/>
<dbReference type="CDD" id="cd00947">
    <property type="entry name" value="TBP_aldolase_IIB"/>
    <property type="match status" value="1"/>
</dbReference>
<dbReference type="PANTHER" id="PTHR30304">
    <property type="entry name" value="D-TAGATOSE-1,6-BISPHOSPHATE ALDOLASE"/>
    <property type="match status" value="1"/>
</dbReference>
<feature type="binding site" evidence="13">
    <location>
        <position position="191"/>
    </location>
    <ligand>
        <name>Zn(2+)</name>
        <dbReference type="ChEBI" id="CHEBI:29105"/>
        <label>1</label>
        <note>catalytic</note>
    </ligand>
</feature>
<feature type="binding site" evidence="12">
    <location>
        <begin position="223"/>
        <end position="225"/>
    </location>
    <ligand>
        <name>dihydroxyacetone phosphate</name>
        <dbReference type="ChEBI" id="CHEBI:57642"/>
    </ligand>
</feature>
<evidence type="ECO:0000256" key="9">
    <source>
        <dbReference type="ARBA" id="ARBA00023239"/>
    </source>
</evidence>
<organism evidence="14 15">
    <name type="scientific">Candidatus Taenaricola geysiri</name>
    <dbReference type="NCBI Taxonomy" id="1974752"/>
    <lineage>
        <taxon>Bacteria</taxon>
        <taxon>Pseudomonadati</taxon>
        <taxon>Candidatus Omnitrophota</taxon>
        <taxon>Candidatus Taenaricola</taxon>
    </lineage>
</organism>
<evidence type="ECO:0000256" key="7">
    <source>
        <dbReference type="ARBA" id="ARBA00022833"/>
    </source>
</evidence>
<dbReference type="InterPro" id="IPR000771">
    <property type="entry name" value="FBA_II"/>
</dbReference>
<dbReference type="GO" id="GO:0004332">
    <property type="term" value="F:fructose-bisphosphate aldolase activity"/>
    <property type="evidence" value="ECO:0007669"/>
    <property type="project" value="UniProtKB-EC"/>
</dbReference>
<evidence type="ECO:0000256" key="8">
    <source>
        <dbReference type="ARBA" id="ARBA00023152"/>
    </source>
</evidence>
<dbReference type="EMBL" id="PFGP01000123">
    <property type="protein sequence ID" value="PIW66044.1"/>
    <property type="molecule type" value="Genomic_DNA"/>
</dbReference>
<comment type="similarity">
    <text evidence="4">Belongs to the class II fructose-bisphosphate aldolase family.</text>
</comment>
<dbReference type="FunFam" id="3.20.20.70:FF:000111">
    <property type="entry name" value="Fructose-1,6-bisphosphate aldolase"/>
    <property type="match status" value="1"/>
</dbReference>
<comment type="cofactor">
    <cofactor evidence="13">
        <name>Zn(2+)</name>
        <dbReference type="ChEBI" id="CHEBI:29105"/>
    </cofactor>
    <text evidence="13">Binds 2 Zn(2+) ions per subunit. One is catalytic and the other provides a structural contribution.</text>
</comment>
<dbReference type="Pfam" id="PF01116">
    <property type="entry name" value="F_bP_aldolase"/>
    <property type="match status" value="1"/>
</dbReference>